<dbReference type="Proteomes" id="UP000182444">
    <property type="component" value="Chromosome 1D"/>
</dbReference>
<evidence type="ECO:0000256" key="6">
    <source>
        <dbReference type="ARBA" id="ARBA00022729"/>
    </source>
</evidence>
<dbReference type="GO" id="GO:0000328">
    <property type="term" value="C:fungal-type vacuole lumen"/>
    <property type="evidence" value="ECO:0007669"/>
    <property type="project" value="UniProtKB-ARBA"/>
</dbReference>
<keyword evidence="4 11" id="KW-0121">Carboxypeptidase</keyword>
<sequence>MRVLYNIVAGLRAVSALRQFEQEPLHQVYDGIKDVARQQVSDGTFRVTDPAELGVDSVKQHSGYFDFEQNNKHLFFWFFESRNDPKTDPVVLWINGGPGCSSIKGMFFEMGSAKVEPELKLVDNPYAWNSNASVIYLDQPVNTGYSYSSDEHRVNSTRQAAKDVHRFLNKFFEVYPEYAELDFHVAGESYAGHYIPAIATEIQSHKEKNYELASVLIGNGVTDTKTQVPYFQAMACGEGGYPSVLSEDTCQQMKDAVGDCQKLIEHCWENPKNKLQCYATMNYCLSVSVEPYMREGGRNAYDIRDVCSKTGCYEDENIAIESYLNDEHVQTVLGVKDIEHVGCRGSVGNEFGLNGDYELPFQYDVADLLDSGLPVLLYSGDKDFRCNWLGNKAWSDKLEWKGAKEYSEAPIKRWHANVDGKDIAAGEVKQSGELTFLRVFDAGHMVPHDQPETSLDMLNRWISGGSFE</sequence>
<dbReference type="GO" id="GO:0031638">
    <property type="term" value="P:zymogen activation"/>
    <property type="evidence" value="ECO:0007669"/>
    <property type="project" value="UniProtKB-ARBA"/>
</dbReference>
<dbReference type="Gene3D" id="1.10.287.410">
    <property type="match status" value="1"/>
</dbReference>
<comment type="subcellular location">
    <subcellularLocation>
        <location evidence="1">Vacuole</location>
    </subcellularLocation>
</comment>
<keyword evidence="7 11" id="KW-0378">Hydrolase</keyword>
<organism evidence="12 14">
    <name type="scientific">Yarrowia lipolytica</name>
    <name type="common">Candida lipolytica</name>
    <dbReference type="NCBI Taxonomy" id="4952"/>
    <lineage>
        <taxon>Eukaryota</taxon>
        <taxon>Fungi</taxon>
        <taxon>Dikarya</taxon>
        <taxon>Ascomycota</taxon>
        <taxon>Saccharomycotina</taxon>
        <taxon>Dipodascomycetes</taxon>
        <taxon>Dipodascales</taxon>
        <taxon>Dipodascales incertae sedis</taxon>
        <taxon>Yarrowia</taxon>
    </lineage>
</organism>
<dbReference type="SUPFAM" id="SSF53474">
    <property type="entry name" value="alpha/beta-Hydrolases"/>
    <property type="match status" value="1"/>
</dbReference>
<dbReference type="EC" id="3.4.16.-" evidence="11"/>
<name>A0A1D8NDR9_YARLL</name>
<dbReference type="OMA" id="CKISQAK"/>
<evidence type="ECO:0000313" key="15">
    <source>
        <dbReference type="Proteomes" id="UP000256601"/>
    </source>
</evidence>
<evidence type="ECO:0000256" key="5">
    <source>
        <dbReference type="ARBA" id="ARBA00022670"/>
    </source>
</evidence>
<accession>A0A1D8NDR9</accession>
<dbReference type="FunFam" id="1.10.287.410:FF:000001">
    <property type="entry name" value="Carboxypeptidase Y"/>
    <property type="match status" value="1"/>
</dbReference>
<evidence type="ECO:0000313" key="14">
    <source>
        <dbReference type="Proteomes" id="UP000182444"/>
    </source>
</evidence>
<keyword evidence="5 11" id="KW-0645">Protease</keyword>
<dbReference type="GO" id="GO:0046938">
    <property type="term" value="P:phytochelatin biosynthetic process"/>
    <property type="evidence" value="ECO:0007669"/>
    <property type="project" value="UniProtKB-ARBA"/>
</dbReference>
<evidence type="ECO:0000256" key="2">
    <source>
        <dbReference type="ARBA" id="ARBA00009431"/>
    </source>
</evidence>
<reference evidence="13 15" key="2">
    <citation type="submission" date="2018-07" db="EMBL/GenBank/DDBJ databases">
        <title>Draft Genome Assemblies for Five Robust Yarrowia lipolytica Strains Exhibiting High Lipid Production and Pentose Sugar Utilization and Sugar Alcohol Secretion from Undetoxified Lignocellulosic Biomass Hydrolysates.</title>
        <authorList>
            <consortium name="DOE Joint Genome Institute"/>
            <person name="Walker C."/>
            <person name="Ryu S."/>
            <person name="Na H."/>
            <person name="Zane M."/>
            <person name="LaButti K."/>
            <person name="Lipzen A."/>
            <person name="Haridas S."/>
            <person name="Barry K."/>
            <person name="Grigoriev I.V."/>
            <person name="Quarterman J."/>
            <person name="Slininger P."/>
            <person name="Dien B."/>
            <person name="Trinh C.T."/>
        </authorList>
    </citation>
    <scope>NUCLEOTIDE SEQUENCE [LARGE SCALE GENOMIC DNA]</scope>
    <source>
        <strain evidence="13 15">YB392</strain>
    </source>
</reference>
<dbReference type="PANTHER" id="PTHR11802:SF113">
    <property type="entry name" value="SERINE CARBOXYPEPTIDASE CTSA-4.1"/>
    <property type="match status" value="1"/>
</dbReference>
<dbReference type="VEuPathDB" id="FungiDB:YALI1_D10304g"/>
<dbReference type="InterPro" id="IPR029058">
    <property type="entry name" value="AB_hydrolase_fold"/>
</dbReference>
<keyword evidence="8" id="KW-1015">Disulfide bond</keyword>
<dbReference type="GO" id="GO:0004185">
    <property type="term" value="F:serine-type carboxypeptidase activity"/>
    <property type="evidence" value="ECO:0007669"/>
    <property type="project" value="UniProtKB-UniRule"/>
</dbReference>
<comment type="catalytic activity">
    <reaction evidence="10">
        <text>Release of a C-terminal amino acid with broad specificity.</text>
        <dbReference type="EC" id="3.4.16.5"/>
    </reaction>
</comment>
<dbReference type="KEGG" id="yli:2910952"/>
<evidence type="ECO:0000256" key="3">
    <source>
        <dbReference type="ARBA" id="ARBA00022554"/>
    </source>
</evidence>
<dbReference type="GeneID" id="2910952"/>
<dbReference type="EMBL" id="KZ858993">
    <property type="protein sequence ID" value="RDW25793.1"/>
    <property type="molecule type" value="Genomic_DNA"/>
</dbReference>
<dbReference type="Gene3D" id="3.40.50.1820">
    <property type="entry name" value="alpha/beta hydrolase"/>
    <property type="match status" value="1"/>
</dbReference>
<dbReference type="PROSITE" id="PS00131">
    <property type="entry name" value="CARBOXYPEPT_SER_SER"/>
    <property type="match status" value="1"/>
</dbReference>
<dbReference type="InterPro" id="IPR001563">
    <property type="entry name" value="Peptidase_S10"/>
</dbReference>
<evidence type="ECO:0000313" key="13">
    <source>
        <dbReference type="EMBL" id="RDW25793.1"/>
    </source>
</evidence>
<dbReference type="InterPro" id="IPR033124">
    <property type="entry name" value="Ser_caboxypep_his_AS"/>
</dbReference>
<dbReference type="AlphaFoldDB" id="A0A1D8NDR9"/>
<evidence type="ECO:0000256" key="10">
    <source>
        <dbReference type="ARBA" id="ARBA00052076"/>
    </source>
</evidence>
<dbReference type="PRINTS" id="PR00724">
    <property type="entry name" value="CRBOXYPTASEC"/>
</dbReference>
<dbReference type="RefSeq" id="XP_502558.1">
    <property type="nucleotide sequence ID" value="XM_502558.1"/>
</dbReference>
<dbReference type="OrthoDB" id="443318at2759"/>
<dbReference type="EMBL" id="CP017556">
    <property type="protein sequence ID" value="AOW03761.1"/>
    <property type="molecule type" value="Genomic_DNA"/>
</dbReference>
<dbReference type="PANTHER" id="PTHR11802">
    <property type="entry name" value="SERINE PROTEASE FAMILY S10 SERINE CARBOXYPEPTIDASE"/>
    <property type="match status" value="1"/>
</dbReference>
<dbReference type="eggNOG" id="KOG1282">
    <property type="taxonomic scope" value="Eukaryota"/>
</dbReference>
<evidence type="ECO:0000313" key="12">
    <source>
        <dbReference type="EMBL" id="AOW03761.1"/>
    </source>
</evidence>
<evidence type="ECO:0000256" key="1">
    <source>
        <dbReference type="ARBA" id="ARBA00004116"/>
    </source>
</evidence>
<evidence type="ECO:0000256" key="7">
    <source>
        <dbReference type="ARBA" id="ARBA00022801"/>
    </source>
</evidence>
<evidence type="ECO:0000256" key="4">
    <source>
        <dbReference type="ARBA" id="ARBA00022645"/>
    </source>
</evidence>
<protein>
    <recommendedName>
        <fullName evidence="11">Carboxypeptidase</fullName>
        <ecNumber evidence="11">3.4.16.-</ecNumber>
    </recommendedName>
</protein>
<dbReference type="GO" id="GO:0006995">
    <property type="term" value="P:cellular response to nitrogen starvation"/>
    <property type="evidence" value="ECO:0007669"/>
    <property type="project" value="UniProtKB-ARBA"/>
</dbReference>
<dbReference type="PROSITE" id="PS00560">
    <property type="entry name" value="CARBOXYPEPT_SER_HIS"/>
    <property type="match status" value="1"/>
</dbReference>
<proteinExistence type="inferred from homology"/>
<reference evidence="12 14" key="1">
    <citation type="journal article" date="2016" name="PLoS ONE">
        <title>Sequence Assembly of Yarrowia lipolytica Strain W29/CLIB89 Shows Transposable Element Diversity.</title>
        <authorList>
            <person name="Magnan C."/>
            <person name="Yu J."/>
            <person name="Chang I."/>
            <person name="Jahn E."/>
            <person name="Kanomata Y."/>
            <person name="Wu J."/>
            <person name="Zeller M."/>
            <person name="Oakes M."/>
            <person name="Baldi P."/>
            <person name="Sandmeyer S."/>
        </authorList>
    </citation>
    <scope>NUCLEOTIDE SEQUENCE [LARGE SCALE GENOMIC DNA]</scope>
    <source>
        <strain evidence="12">CLIB89</strain>
        <strain evidence="14">CLIB89(W29)</strain>
    </source>
</reference>
<dbReference type="InterPro" id="IPR018202">
    <property type="entry name" value="Ser_caboxypep_ser_AS"/>
</dbReference>
<keyword evidence="9" id="KW-0325">Glycoprotein</keyword>
<evidence type="ECO:0000256" key="8">
    <source>
        <dbReference type="ARBA" id="ARBA00023157"/>
    </source>
</evidence>
<dbReference type="VEuPathDB" id="FungiDB:YALI0_D08052g"/>
<evidence type="ECO:0000256" key="9">
    <source>
        <dbReference type="ARBA" id="ARBA00023180"/>
    </source>
</evidence>
<comment type="similarity">
    <text evidence="2 11">Belongs to the peptidase S10 family.</text>
</comment>
<keyword evidence="6" id="KW-0732">Signal</keyword>
<dbReference type="Pfam" id="PF00450">
    <property type="entry name" value="Peptidase_S10"/>
    <property type="match status" value="1"/>
</dbReference>
<evidence type="ECO:0000256" key="11">
    <source>
        <dbReference type="RuleBase" id="RU361156"/>
    </source>
</evidence>
<keyword evidence="3" id="KW-0926">Vacuole</keyword>
<gene>
    <name evidence="13" type="ORF">B0I71DRAFT_118801</name>
    <name evidence="12" type="ORF">YALI1_D10304g</name>
</gene>
<dbReference type="Proteomes" id="UP000256601">
    <property type="component" value="Unassembled WGS sequence"/>
</dbReference>